<accession>A0A5C3KEV3</accession>
<protein>
    <submittedName>
        <fullName evidence="2">Uncharacterized protein</fullName>
    </submittedName>
</protein>
<sequence length="103" mass="11713">MLAHLAFIARHDRRCGRDPNHSLLNHVDWAPVGVGLNGCTLRNLSSLYRVASCLRLLPFYLFFYSFASVSCFFSFVAFRSYMPLIHYSALNLWALVRGNGAKI</sequence>
<evidence type="ECO:0000313" key="3">
    <source>
        <dbReference type="Proteomes" id="UP000307440"/>
    </source>
</evidence>
<evidence type="ECO:0000313" key="2">
    <source>
        <dbReference type="EMBL" id="TFK18203.1"/>
    </source>
</evidence>
<proteinExistence type="predicted"/>
<dbReference type="EMBL" id="ML210421">
    <property type="protein sequence ID" value="TFK18203.1"/>
    <property type="molecule type" value="Genomic_DNA"/>
</dbReference>
<dbReference type="AlphaFoldDB" id="A0A5C3KEV3"/>
<keyword evidence="1" id="KW-1133">Transmembrane helix</keyword>
<dbReference type="Proteomes" id="UP000307440">
    <property type="component" value="Unassembled WGS sequence"/>
</dbReference>
<organism evidence="2 3">
    <name type="scientific">Coprinopsis marcescibilis</name>
    <name type="common">Agaric fungus</name>
    <name type="synonym">Psathyrella marcescibilis</name>
    <dbReference type="NCBI Taxonomy" id="230819"/>
    <lineage>
        <taxon>Eukaryota</taxon>
        <taxon>Fungi</taxon>
        <taxon>Dikarya</taxon>
        <taxon>Basidiomycota</taxon>
        <taxon>Agaricomycotina</taxon>
        <taxon>Agaricomycetes</taxon>
        <taxon>Agaricomycetidae</taxon>
        <taxon>Agaricales</taxon>
        <taxon>Agaricineae</taxon>
        <taxon>Psathyrellaceae</taxon>
        <taxon>Coprinopsis</taxon>
    </lineage>
</organism>
<name>A0A5C3KEV3_COPMA</name>
<keyword evidence="3" id="KW-1185">Reference proteome</keyword>
<feature type="transmembrane region" description="Helical" evidence="1">
    <location>
        <begin position="57"/>
        <end position="78"/>
    </location>
</feature>
<keyword evidence="1" id="KW-0472">Membrane</keyword>
<reference evidence="2 3" key="1">
    <citation type="journal article" date="2019" name="Nat. Ecol. Evol.">
        <title>Megaphylogeny resolves global patterns of mushroom evolution.</title>
        <authorList>
            <person name="Varga T."/>
            <person name="Krizsan K."/>
            <person name="Foldi C."/>
            <person name="Dima B."/>
            <person name="Sanchez-Garcia M."/>
            <person name="Sanchez-Ramirez S."/>
            <person name="Szollosi G.J."/>
            <person name="Szarkandi J.G."/>
            <person name="Papp V."/>
            <person name="Albert L."/>
            <person name="Andreopoulos W."/>
            <person name="Angelini C."/>
            <person name="Antonin V."/>
            <person name="Barry K.W."/>
            <person name="Bougher N.L."/>
            <person name="Buchanan P."/>
            <person name="Buyck B."/>
            <person name="Bense V."/>
            <person name="Catcheside P."/>
            <person name="Chovatia M."/>
            <person name="Cooper J."/>
            <person name="Damon W."/>
            <person name="Desjardin D."/>
            <person name="Finy P."/>
            <person name="Geml J."/>
            <person name="Haridas S."/>
            <person name="Hughes K."/>
            <person name="Justo A."/>
            <person name="Karasinski D."/>
            <person name="Kautmanova I."/>
            <person name="Kiss B."/>
            <person name="Kocsube S."/>
            <person name="Kotiranta H."/>
            <person name="LaButti K.M."/>
            <person name="Lechner B.E."/>
            <person name="Liimatainen K."/>
            <person name="Lipzen A."/>
            <person name="Lukacs Z."/>
            <person name="Mihaltcheva S."/>
            <person name="Morgado L.N."/>
            <person name="Niskanen T."/>
            <person name="Noordeloos M.E."/>
            <person name="Ohm R.A."/>
            <person name="Ortiz-Santana B."/>
            <person name="Ovrebo C."/>
            <person name="Racz N."/>
            <person name="Riley R."/>
            <person name="Savchenko A."/>
            <person name="Shiryaev A."/>
            <person name="Soop K."/>
            <person name="Spirin V."/>
            <person name="Szebenyi C."/>
            <person name="Tomsovsky M."/>
            <person name="Tulloss R.E."/>
            <person name="Uehling J."/>
            <person name="Grigoriev I.V."/>
            <person name="Vagvolgyi C."/>
            <person name="Papp T."/>
            <person name="Martin F.M."/>
            <person name="Miettinen O."/>
            <person name="Hibbett D.S."/>
            <person name="Nagy L.G."/>
        </authorList>
    </citation>
    <scope>NUCLEOTIDE SEQUENCE [LARGE SCALE GENOMIC DNA]</scope>
    <source>
        <strain evidence="2 3">CBS 121175</strain>
    </source>
</reference>
<evidence type="ECO:0000256" key="1">
    <source>
        <dbReference type="SAM" id="Phobius"/>
    </source>
</evidence>
<keyword evidence="1" id="KW-0812">Transmembrane</keyword>
<gene>
    <name evidence="2" type="ORF">FA15DRAFT_268949</name>
</gene>